<gene>
    <name evidence="1" type="ORF">LCGC14_1944710</name>
</gene>
<protein>
    <submittedName>
        <fullName evidence="1">Uncharacterized protein</fullName>
    </submittedName>
</protein>
<accession>A0A0F9HXH0</accession>
<reference evidence="1" key="1">
    <citation type="journal article" date="2015" name="Nature">
        <title>Complex archaea that bridge the gap between prokaryotes and eukaryotes.</title>
        <authorList>
            <person name="Spang A."/>
            <person name="Saw J.H."/>
            <person name="Jorgensen S.L."/>
            <person name="Zaremba-Niedzwiedzka K."/>
            <person name="Martijn J."/>
            <person name="Lind A.E."/>
            <person name="van Eijk R."/>
            <person name="Schleper C."/>
            <person name="Guy L."/>
            <person name="Ettema T.J."/>
        </authorList>
    </citation>
    <scope>NUCLEOTIDE SEQUENCE</scope>
</reference>
<dbReference type="AlphaFoldDB" id="A0A0F9HXH0"/>
<comment type="caution">
    <text evidence="1">The sequence shown here is derived from an EMBL/GenBank/DDBJ whole genome shotgun (WGS) entry which is preliminary data.</text>
</comment>
<sequence length="69" mass="7685">MFVTYQGKKMLNENQQELKYVVKVNGKIRSLALPKTLAEAAVQNLPESEQGIAKIVPVTDDGQELLLEN</sequence>
<organism evidence="1">
    <name type="scientific">marine sediment metagenome</name>
    <dbReference type="NCBI Taxonomy" id="412755"/>
    <lineage>
        <taxon>unclassified sequences</taxon>
        <taxon>metagenomes</taxon>
        <taxon>ecological metagenomes</taxon>
    </lineage>
</organism>
<evidence type="ECO:0000313" key="1">
    <source>
        <dbReference type="EMBL" id="KKL86435.1"/>
    </source>
</evidence>
<proteinExistence type="predicted"/>
<name>A0A0F9HXH0_9ZZZZ</name>
<dbReference type="EMBL" id="LAZR01021118">
    <property type="protein sequence ID" value="KKL86435.1"/>
    <property type="molecule type" value="Genomic_DNA"/>
</dbReference>